<gene>
    <name evidence="2" type="ORF">H9656_09870</name>
</gene>
<dbReference type="Pfam" id="PF00144">
    <property type="entry name" value="Beta-lactamase"/>
    <property type="match status" value="1"/>
</dbReference>
<organism evidence="2 3">
    <name type="scientific">Brevundimonas guildfordensis</name>
    <dbReference type="NCBI Taxonomy" id="2762241"/>
    <lineage>
        <taxon>Bacteria</taxon>
        <taxon>Pseudomonadati</taxon>
        <taxon>Pseudomonadota</taxon>
        <taxon>Alphaproteobacteria</taxon>
        <taxon>Caulobacterales</taxon>
        <taxon>Caulobacteraceae</taxon>
        <taxon>Brevundimonas</taxon>
    </lineage>
</organism>
<dbReference type="InterPro" id="IPR012338">
    <property type="entry name" value="Beta-lactam/transpept-like"/>
</dbReference>
<keyword evidence="3" id="KW-1185">Reference proteome</keyword>
<evidence type="ECO:0000313" key="2">
    <source>
        <dbReference type="EMBL" id="MBD7941692.1"/>
    </source>
</evidence>
<dbReference type="EMBL" id="JACSQU010000002">
    <property type="protein sequence ID" value="MBD7941692.1"/>
    <property type="molecule type" value="Genomic_DNA"/>
</dbReference>
<dbReference type="Gene3D" id="3.40.710.10">
    <property type="entry name" value="DD-peptidase/beta-lactamase superfamily"/>
    <property type="match status" value="1"/>
</dbReference>
<name>A0ABR8R2L1_9CAUL</name>
<comment type="caution">
    <text evidence="2">The sequence shown here is derived from an EMBL/GenBank/DDBJ whole genome shotgun (WGS) entry which is preliminary data.</text>
</comment>
<dbReference type="SUPFAM" id="SSF56601">
    <property type="entry name" value="beta-lactamase/transpeptidase-like"/>
    <property type="match status" value="1"/>
</dbReference>
<reference evidence="2 3" key="1">
    <citation type="submission" date="2020-08" db="EMBL/GenBank/DDBJ databases">
        <title>A Genomic Blueprint of the Chicken Gut Microbiome.</title>
        <authorList>
            <person name="Gilroy R."/>
            <person name="Ravi A."/>
            <person name="Getino M."/>
            <person name="Pursley I."/>
            <person name="Horton D.L."/>
            <person name="Alikhan N.-F."/>
            <person name="Baker D."/>
            <person name="Gharbi K."/>
            <person name="Hall N."/>
            <person name="Watson M."/>
            <person name="Adriaenssens E.M."/>
            <person name="Foster-Nyarko E."/>
            <person name="Jarju S."/>
            <person name="Secka A."/>
            <person name="Antonio M."/>
            <person name="Oren A."/>
            <person name="Chaudhuri R."/>
            <person name="La Ragione R.M."/>
            <person name="Hildebrand F."/>
            <person name="Pallen M.J."/>
        </authorList>
    </citation>
    <scope>NUCLEOTIDE SEQUENCE [LARGE SCALE GENOMIC DNA]</scope>
    <source>
        <strain evidence="2 3">Sa3CVA3</strain>
    </source>
</reference>
<sequence>MIEKVSGQPYAQFMKATIFDRLGMADTAVDDNGAIAPRRASGYRLAGGQPGAFRHAGHLEMSVPYAAGAIRSTVEDLARWNVALHGGRLLSAASLAQMTGPGLLRNGAETQTAVYWPGEPGVPPEGLIPGPYAFGLEHYSIDGHRVVGHNGSLPGFDAVMNVYPDDDITIIVLTNTGGAAGLLESQLSRIVLEDR</sequence>
<accession>A0ABR8R2L1</accession>
<feature type="domain" description="Beta-lactamase-related" evidence="1">
    <location>
        <begin position="2"/>
        <end position="179"/>
    </location>
</feature>
<dbReference type="PANTHER" id="PTHR46825">
    <property type="entry name" value="D-ALANYL-D-ALANINE-CARBOXYPEPTIDASE/ENDOPEPTIDASE AMPH"/>
    <property type="match status" value="1"/>
</dbReference>
<proteinExistence type="predicted"/>
<evidence type="ECO:0000313" key="3">
    <source>
        <dbReference type="Proteomes" id="UP000638918"/>
    </source>
</evidence>
<dbReference type="PANTHER" id="PTHR46825:SF9">
    <property type="entry name" value="BETA-LACTAMASE-RELATED DOMAIN-CONTAINING PROTEIN"/>
    <property type="match status" value="1"/>
</dbReference>
<evidence type="ECO:0000259" key="1">
    <source>
        <dbReference type="Pfam" id="PF00144"/>
    </source>
</evidence>
<dbReference type="InterPro" id="IPR050491">
    <property type="entry name" value="AmpC-like"/>
</dbReference>
<protein>
    <submittedName>
        <fullName evidence="2">Beta-lactamase family protein</fullName>
    </submittedName>
</protein>
<dbReference type="Proteomes" id="UP000638918">
    <property type="component" value="Unassembled WGS sequence"/>
</dbReference>
<dbReference type="InterPro" id="IPR001466">
    <property type="entry name" value="Beta-lactam-related"/>
</dbReference>
<dbReference type="RefSeq" id="WP_191744089.1">
    <property type="nucleotide sequence ID" value="NZ_JACSQU010000002.1"/>
</dbReference>